<comment type="caution">
    <text evidence="1">The sequence shown here is derived from an EMBL/GenBank/DDBJ whole genome shotgun (WGS) entry which is preliminary data.</text>
</comment>
<dbReference type="InterPro" id="IPR010982">
    <property type="entry name" value="Lambda_DNA-bd_dom_sf"/>
</dbReference>
<dbReference type="EMBL" id="BAAAPO010000025">
    <property type="protein sequence ID" value="GAA1792086.1"/>
    <property type="molecule type" value="Genomic_DNA"/>
</dbReference>
<protein>
    <recommendedName>
        <fullName evidence="3">Transcriptional regulator</fullName>
    </recommendedName>
</protein>
<dbReference type="SUPFAM" id="SSF47413">
    <property type="entry name" value="lambda repressor-like DNA-binding domains"/>
    <property type="match status" value="1"/>
</dbReference>
<accession>A0ABN2LKR6</accession>
<organism evidence="1 2">
    <name type="scientific">Nostocoides veronense</name>
    <dbReference type="NCBI Taxonomy" id="330836"/>
    <lineage>
        <taxon>Bacteria</taxon>
        <taxon>Bacillati</taxon>
        <taxon>Actinomycetota</taxon>
        <taxon>Actinomycetes</taxon>
        <taxon>Micrococcales</taxon>
        <taxon>Intrasporangiaceae</taxon>
        <taxon>Nostocoides</taxon>
    </lineage>
</organism>
<sequence>MKTDLPPDPDLTRLREVFNRLRHESRQSYDDLAQASGLSRRTLINIGTGATQGDLRTWLILSRTWGQSMDELLASVWE</sequence>
<proteinExistence type="predicted"/>
<evidence type="ECO:0000313" key="2">
    <source>
        <dbReference type="Proteomes" id="UP001499938"/>
    </source>
</evidence>
<gene>
    <name evidence="1" type="ORF">GCM10009811_16040</name>
</gene>
<evidence type="ECO:0008006" key="3">
    <source>
        <dbReference type="Google" id="ProtNLM"/>
    </source>
</evidence>
<dbReference type="Gene3D" id="1.10.260.40">
    <property type="entry name" value="lambda repressor-like DNA-binding domains"/>
    <property type="match status" value="1"/>
</dbReference>
<evidence type="ECO:0000313" key="1">
    <source>
        <dbReference type="EMBL" id="GAA1792086.1"/>
    </source>
</evidence>
<keyword evidence="2" id="KW-1185">Reference proteome</keyword>
<dbReference type="Proteomes" id="UP001499938">
    <property type="component" value="Unassembled WGS sequence"/>
</dbReference>
<reference evidence="1 2" key="1">
    <citation type="journal article" date="2019" name="Int. J. Syst. Evol. Microbiol.">
        <title>The Global Catalogue of Microorganisms (GCM) 10K type strain sequencing project: providing services to taxonomists for standard genome sequencing and annotation.</title>
        <authorList>
            <consortium name="The Broad Institute Genomics Platform"/>
            <consortium name="The Broad Institute Genome Sequencing Center for Infectious Disease"/>
            <person name="Wu L."/>
            <person name="Ma J."/>
        </authorList>
    </citation>
    <scope>NUCLEOTIDE SEQUENCE [LARGE SCALE GENOMIC DNA]</scope>
    <source>
        <strain evidence="1 2">JCM 15592</strain>
    </source>
</reference>
<name>A0ABN2LKR6_9MICO</name>